<protein>
    <submittedName>
        <fullName evidence="2">Uncharacterized protein</fullName>
    </submittedName>
</protein>
<organism evidence="2 3">
    <name type="scientific">Colletotrichum lupini</name>
    <dbReference type="NCBI Taxonomy" id="145971"/>
    <lineage>
        <taxon>Eukaryota</taxon>
        <taxon>Fungi</taxon>
        <taxon>Dikarya</taxon>
        <taxon>Ascomycota</taxon>
        <taxon>Pezizomycotina</taxon>
        <taxon>Sordariomycetes</taxon>
        <taxon>Hypocreomycetidae</taxon>
        <taxon>Glomerellales</taxon>
        <taxon>Glomerellaceae</taxon>
        <taxon>Colletotrichum</taxon>
        <taxon>Colletotrichum acutatum species complex</taxon>
    </lineage>
</organism>
<evidence type="ECO:0000313" key="3">
    <source>
        <dbReference type="Proteomes" id="UP000830671"/>
    </source>
</evidence>
<evidence type="ECO:0000256" key="1">
    <source>
        <dbReference type="SAM" id="MobiDB-lite"/>
    </source>
</evidence>
<feature type="region of interest" description="Disordered" evidence="1">
    <location>
        <begin position="357"/>
        <end position="378"/>
    </location>
</feature>
<dbReference type="RefSeq" id="XP_049140344.1">
    <property type="nucleotide sequence ID" value="XM_049283201.1"/>
</dbReference>
<evidence type="ECO:0000313" key="2">
    <source>
        <dbReference type="EMBL" id="UQC78708.1"/>
    </source>
</evidence>
<accession>A0A9Q8SKA8</accession>
<dbReference type="GeneID" id="73338211"/>
<feature type="compositionally biased region" description="Basic and acidic residues" evidence="1">
    <location>
        <begin position="991"/>
        <end position="1005"/>
    </location>
</feature>
<dbReference type="EMBL" id="CP019474">
    <property type="protein sequence ID" value="UQC78708.1"/>
    <property type="molecule type" value="Genomic_DNA"/>
</dbReference>
<proteinExistence type="predicted"/>
<reference evidence="2" key="1">
    <citation type="journal article" date="2021" name="Mol. Plant Microbe Interact.">
        <title>Complete Genome Sequence of the Plant-Pathogenic Fungus Colletotrichum lupini.</title>
        <authorList>
            <person name="Baroncelli R."/>
            <person name="Pensec F."/>
            <person name="Da Lio D."/>
            <person name="Boufleur T."/>
            <person name="Vicente I."/>
            <person name="Sarrocco S."/>
            <person name="Picot A."/>
            <person name="Baraldi E."/>
            <person name="Sukno S."/>
            <person name="Thon M."/>
            <person name="Le Floch G."/>
        </authorList>
    </citation>
    <scope>NUCLEOTIDE SEQUENCE</scope>
    <source>
        <strain evidence="2">IMI 504893</strain>
    </source>
</reference>
<feature type="region of interest" description="Disordered" evidence="1">
    <location>
        <begin position="1175"/>
        <end position="1207"/>
    </location>
</feature>
<name>A0A9Q8SKA8_9PEZI</name>
<gene>
    <name evidence="2" type="ORF">CLUP02_04185</name>
</gene>
<dbReference type="AlphaFoldDB" id="A0A9Q8SKA8"/>
<keyword evidence="3" id="KW-1185">Reference proteome</keyword>
<dbReference type="Proteomes" id="UP000830671">
    <property type="component" value="Chromosome 2"/>
</dbReference>
<sequence>MWTPKKNTASPGTGLSFRARRGLSIFSYPLDLSMVLNLSKAVIRSGNDFLNLRRRCGNLRHFSRLASGTAPSKFKLRAENGASRVGPGDLRRMEFHTVRRYPPIILLVRNSATINRQTPDCPHPSTHAWYVRERTDSQVWILLLASQPTPSTLSLSSHRPSIDNHDENGMAVVLVGSRPLASALSSLSTAGGTHYRLTNHHPTHPPRPCLISSKSDLRLPYLVRMTRSHLLKFLSGPQTSTTVHRQITDSPFRTVTVIIRDPSTQSRAAFRMSVFSLSSEKPPVLQMQQQLSCLVGVLVRQPSIFLGPFSTSLIPFLCRESHAPTRQSPAHTFTLTHSLPSLHSLCPGLTLPCGQSSDSSLQAPQKAPQTNSSVPSSSMTFRYTRYPQVVTCTLFAYTAFSCLLSSTFNVQGDIPPKATRREHQTEWGLGAGDRTVRAVSDGNPWRRETKNTAAAPVVVVAHHLNWSLHLSQTFETEQISIDAFNSALLVYICPFPVFSHWAMAVQALLAASSDRRLTNLEKRRRDSFTSTRVATPPVSPPPIIRKQASIRQPLSRTIPLPDSPGASLVAKSRVTGGAAINRPGKLLFTSKCSCTLPVSRWHAGSQCERYPVVMRSIFCSMMQAQTQAQAQAQLLSLGVLACSMTAANTLRLLILRAATPWHRKVHSKEVARRRGSEGESVQCGNLQMRPLEWMPQTCAGIARMGHFGRQHRDIWRSNGLRVDLFGPRATRLHTTGPRLPLPKQQRREEHFVFIQQISIFQRTSRDAVLVFWAERTRGLWRFSLSPSSVLESFPNAEPAVMLINPPCFSRPPLGAPHAFIYARRALRWALSVWGETRRSGDYMAFTAPPLISCLAGNGLVCLLPLSPPSSEVGGTTFGGLGVDDSTIDALVSGFPGVSVVMFSSTQAACALQARKGPLEIRRRSRQAENPRVGSLICFHPLSDSCRKVGRVIRKKYPAFWDERGGRRNGVIATPHNCPISKQCIHMNKVARGQEETRKTRDRQVLESRGQSVTKPPPPAVVDRSIGGFNDSATSAKLMHSCRQAHCLTASPAGARQQASKAKKARRVSRSVSFYSRNYRHSVSLLYSRLLVQYSINVPRFWVCVLPFLGVVELLLLSSLKLALAPWAVRVRRGRGVASATRRFATITQLSVRGKPKSLAKVEANHLQKELRYWTSSEQEERRLPPPSASSPPSATKPNAPKEKAPTYWRREEVERSAGLAVAVLPLLVDASPHHTPPSCSFTAGMTGLNWWWRRGCSRETALGNSRPTTPGLDPPLW</sequence>
<dbReference type="KEGG" id="clup:CLUP02_04185"/>
<feature type="region of interest" description="Disordered" evidence="1">
    <location>
        <begin position="990"/>
        <end position="1024"/>
    </location>
</feature>